<feature type="transmembrane region" description="Helical" evidence="1">
    <location>
        <begin position="103"/>
        <end position="120"/>
    </location>
</feature>
<evidence type="ECO:0000313" key="3">
    <source>
        <dbReference type="Proteomes" id="UP000306509"/>
    </source>
</evidence>
<dbReference type="RefSeq" id="WP_044295633.1">
    <property type="nucleotide sequence ID" value="NZ_CABMJZ010000056.1"/>
</dbReference>
<keyword evidence="1" id="KW-0812">Transmembrane</keyword>
<reference evidence="2 3" key="1">
    <citation type="journal article" date="2019" name="Anaerobe">
        <title>Detection of Robinsoniella peoriensis in multiple bone samples of a trauma patient.</title>
        <authorList>
            <person name="Schrottner P."/>
            <person name="Hartwich K."/>
            <person name="Bunk B."/>
            <person name="Schober I."/>
            <person name="Helbig S."/>
            <person name="Rudolph W.W."/>
            <person name="Gunzer F."/>
        </authorList>
    </citation>
    <scope>NUCLEOTIDE SEQUENCE [LARGE SCALE GENOMIC DNA]</scope>
    <source>
        <strain evidence="2 3">DSM 106044</strain>
    </source>
</reference>
<name>A0A4U8QAE9_9FIRM</name>
<keyword evidence="1" id="KW-0472">Membrane</keyword>
<gene>
    <name evidence="2" type="ORF">DSM106044_01654</name>
</gene>
<feature type="transmembrane region" description="Helical" evidence="1">
    <location>
        <begin position="12"/>
        <end position="36"/>
    </location>
</feature>
<feature type="transmembrane region" description="Helical" evidence="1">
    <location>
        <begin position="80"/>
        <end position="97"/>
    </location>
</feature>
<organism evidence="2 3">
    <name type="scientific">Robinsoniella peoriensis</name>
    <dbReference type="NCBI Taxonomy" id="180332"/>
    <lineage>
        <taxon>Bacteria</taxon>
        <taxon>Bacillati</taxon>
        <taxon>Bacillota</taxon>
        <taxon>Clostridia</taxon>
        <taxon>Lachnospirales</taxon>
        <taxon>Lachnospiraceae</taxon>
        <taxon>Robinsoniella</taxon>
    </lineage>
</organism>
<accession>A0A4U8QAE9</accession>
<comment type="caution">
    <text evidence="2">The sequence shown here is derived from an EMBL/GenBank/DDBJ whole genome shotgun (WGS) entry which is preliminary data.</text>
</comment>
<dbReference type="AlphaFoldDB" id="A0A4U8QAE9"/>
<keyword evidence="3" id="KW-1185">Reference proteome</keyword>
<proteinExistence type="predicted"/>
<keyword evidence="1" id="KW-1133">Transmembrane helix</keyword>
<feature type="transmembrane region" description="Helical" evidence="1">
    <location>
        <begin position="48"/>
        <end position="68"/>
    </location>
</feature>
<dbReference type="EMBL" id="QGQD01000038">
    <property type="protein sequence ID" value="TLD01434.1"/>
    <property type="molecule type" value="Genomic_DNA"/>
</dbReference>
<dbReference type="Proteomes" id="UP000306509">
    <property type="component" value="Unassembled WGS sequence"/>
</dbReference>
<evidence type="ECO:0000256" key="1">
    <source>
        <dbReference type="SAM" id="Phobius"/>
    </source>
</evidence>
<protein>
    <submittedName>
        <fullName evidence="2">Uncharacterized protein</fullName>
    </submittedName>
</protein>
<dbReference type="STRING" id="180332.GCA_000797495_03362"/>
<evidence type="ECO:0000313" key="2">
    <source>
        <dbReference type="EMBL" id="TLD01434.1"/>
    </source>
</evidence>
<sequence>MESRILLKITSILMIIMGGVTLVYHLVLFDGIGLFAEGLLSKIVLTTLFIYSGYAIFMIVSGILGLVFNRRDDRMNVIRILGTIMFILQLLGFVGVLLSGDNILMSILGLLLPGLYILGAKDYY</sequence>